<dbReference type="CDD" id="cd00610">
    <property type="entry name" value="OAT_like"/>
    <property type="match status" value="1"/>
</dbReference>
<dbReference type="InterPro" id="IPR005814">
    <property type="entry name" value="Aminotrans_3"/>
</dbReference>
<gene>
    <name evidence="10" type="ORF">B9Q03_02600</name>
</gene>
<dbReference type="GO" id="GO:0030170">
    <property type="term" value="F:pyridoxal phosphate binding"/>
    <property type="evidence" value="ECO:0007669"/>
    <property type="project" value="InterPro"/>
</dbReference>
<keyword evidence="5 10" id="KW-0808">Transferase</keyword>
<dbReference type="InterPro" id="IPR015421">
    <property type="entry name" value="PyrdxlP-dep_Trfase_major"/>
</dbReference>
<evidence type="ECO:0000313" key="10">
    <source>
        <dbReference type="EMBL" id="PSN91976.1"/>
    </source>
</evidence>
<comment type="caution">
    <text evidence="10">The sequence shown here is derived from an EMBL/GenBank/DDBJ whole genome shotgun (WGS) entry which is preliminary data.</text>
</comment>
<dbReference type="InterPro" id="IPR015422">
    <property type="entry name" value="PyrdxlP-dep_Trfase_small"/>
</dbReference>
<reference evidence="10 11" key="1">
    <citation type="submission" date="2017-04" db="EMBL/GenBank/DDBJ databases">
        <title>Novel microbial lineages endemic to geothermal iron-oxide mats fill important gaps in the evolutionary history of Archaea.</title>
        <authorList>
            <person name="Jay Z.J."/>
            <person name="Beam J.P."/>
            <person name="Dlakic M."/>
            <person name="Rusch D.B."/>
            <person name="Kozubal M.A."/>
            <person name="Inskeep W.P."/>
        </authorList>
    </citation>
    <scope>NUCLEOTIDE SEQUENCE [LARGE SCALE GENOMIC DNA]</scope>
    <source>
        <strain evidence="10">OSP_D</strain>
    </source>
</reference>
<dbReference type="InterPro" id="IPR050103">
    <property type="entry name" value="Class-III_PLP-dep_AT"/>
</dbReference>
<evidence type="ECO:0000256" key="5">
    <source>
        <dbReference type="ARBA" id="ARBA00022679"/>
    </source>
</evidence>
<evidence type="ECO:0000256" key="9">
    <source>
        <dbReference type="RuleBase" id="RU003560"/>
    </source>
</evidence>
<protein>
    <recommendedName>
        <fullName evidence="8">Ornithine aminotransferase</fullName>
        <ecNumber evidence="3">2.6.1.13</ecNumber>
    </recommendedName>
</protein>
<dbReference type="Gene3D" id="3.90.1150.10">
    <property type="entry name" value="Aspartate Aminotransferase, domain 1"/>
    <property type="match status" value="1"/>
</dbReference>
<proteinExistence type="inferred from homology"/>
<dbReference type="Proteomes" id="UP000240322">
    <property type="component" value="Unassembled WGS sequence"/>
</dbReference>
<dbReference type="Gene3D" id="3.40.640.10">
    <property type="entry name" value="Type I PLP-dependent aspartate aminotransferase-like (Major domain)"/>
    <property type="match status" value="1"/>
</dbReference>
<dbReference type="PIRSF" id="PIRSF000521">
    <property type="entry name" value="Transaminase_4ab_Lys_Orn"/>
    <property type="match status" value="1"/>
</dbReference>
<comment type="cofactor">
    <cofactor evidence="1">
        <name>pyridoxal 5'-phosphate</name>
        <dbReference type="ChEBI" id="CHEBI:597326"/>
    </cofactor>
</comment>
<organism evidence="10 11">
    <name type="scientific">Candidatus Marsarchaeota G2 archaeon OSP_D</name>
    <dbReference type="NCBI Taxonomy" id="1978157"/>
    <lineage>
        <taxon>Archaea</taxon>
        <taxon>Candidatus Marsarchaeota</taxon>
        <taxon>Candidatus Marsarchaeota group 2</taxon>
    </lineage>
</organism>
<accession>A0A2R6B039</accession>
<evidence type="ECO:0000313" key="11">
    <source>
        <dbReference type="Proteomes" id="UP000240322"/>
    </source>
</evidence>
<keyword evidence="6 9" id="KW-0663">Pyridoxal phosphate</keyword>
<evidence type="ECO:0000256" key="3">
    <source>
        <dbReference type="ARBA" id="ARBA00012924"/>
    </source>
</evidence>
<keyword evidence="4 10" id="KW-0032">Aminotransferase</keyword>
<name>A0A2R6B039_9ARCH</name>
<dbReference type="GO" id="GO:0042802">
    <property type="term" value="F:identical protein binding"/>
    <property type="evidence" value="ECO:0007669"/>
    <property type="project" value="TreeGrafter"/>
</dbReference>
<dbReference type="PANTHER" id="PTHR11986">
    <property type="entry name" value="AMINOTRANSFERASE CLASS III"/>
    <property type="match status" value="1"/>
</dbReference>
<dbReference type="InterPro" id="IPR015424">
    <property type="entry name" value="PyrdxlP-dep_Trfase"/>
</dbReference>
<dbReference type="EMBL" id="NEXE01000013">
    <property type="protein sequence ID" value="PSN91976.1"/>
    <property type="molecule type" value="Genomic_DNA"/>
</dbReference>
<sequence>MLNEDKGPRIVVEPPGPKAVKLIEADKKYIMQSFNRWYPLVVERGSGSYVYDVDGNKYLDFNAGIAVMSLGHANKLTIKAITEQAQKLMHYSFTDFLYEPATKLAEKLCEIAPQGPECKVFFANSGAEANEAMIKAARWTTKRQYVLAFTGSFHGRTLGSLSLTASKPVQRRYFGPLLPGVEHVPFPYCYRCPFKLEPKSCDFYCIDYIQEQTLRYTPAEETALFMAEAIQGEGGYIPAPEGYFQKLKKLLDKHGILLGVDEVQSGMGRTGKWFAIEHFNVKPDYVSMAKALGGGLPLGALIGREELMELDPGSHASTFGGNPVACAAGLSVFEEIESSNLLQDVTKKGEYVMKRLREIQDKHPIIGDVRGKGLMIGAELVKNPNTKEPAKEELQKIIVGAWKSGLVVIGAGESTIRICPPLTITQDELDMGLEILEKQIRNI</sequence>
<dbReference type="AlphaFoldDB" id="A0A2R6B039"/>
<dbReference type="PANTHER" id="PTHR11986:SF58">
    <property type="entry name" value="LEUCINE_METHIONINE RACEMASE"/>
    <property type="match status" value="1"/>
</dbReference>
<evidence type="ECO:0000256" key="6">
    <source>
        <dbReference type="ARBA" id="ARBA00022898"/>
    </source>
</evidence>
<dbReference type="SUPFAM" id="SSF53383">
    <property type="entry name" value="PLP-dependent transferases"/>
    <property type="match status" value="1"/>
</dbReference>
<dbReference type="EC" id="2.6.1.13" evidence="3"/>
<comment type="catalytic activity">
    <reaction evidence="7">
        <text>L-ornithine + 2-oxoglutarate = L-glutamate 5-semialdehyde + L-glutamate</text>
        <dbReference type="Rhea" id="RHEA:25160"/>
        <dbReference type="ChEBI" id="CHEBI:16810"/>
        <dbReference type="ChEBI" id="CHEBI:29985"/>
        <dbReference type="ChEBI" id="CHEBI:46911"/>
        <dbReference type="ChEBI" id="CHEBI:58066"/>
        <dbReference type="EC" id="2.6.1.13"/>
    </reaction>
</comment>
<comment type="similarity">
    <text evidence="2 9">Belongs to the class-III pyridoxal-phosphate-dependent aminotransferase family.</text>
</comment>
<evidence type="ECO:0000256" key="4">
    <source>
        <dbReference type="ARBA" id="ARBA00022576"/>
    </source>
</evidence>
<dbReference type="Pfam" id="PF00202">
    <property type="entry name" value="Aminotran_3"/>
    <property type="match status" value="1"/>
</dbReference>
<dbReference type="GO" id="GO:0004587">
    <property type="term" value="F:ornithine aminotransferase activity"/>
    <property type="evidence" value="ECO:0007669"/>
    <property type="project" value="UniProtKB-EC"/>
</dbReference>
<evidence type="ECO:0000256" key="8">
    <source>
        <dbReference type="ARBA" id="ARBA00073894"/>
    </source>
</evidence>
<evidence type="ECO:0000256" key="1">
    <source>
        <dbReference type="ARBA" id="ARBA00001933"/>
    </source>
</evidence>
<dbReference type="NCBIfam" id="NF004426">
    <property type="entry name" value="PRK05769.1"/>
    <property type="match status" value="1"/>
</dbReference>
<evidence type="ECO:0000256" key="7">
    <source>
        <dbReference type="ARBA" id="ARBA00052899"/>
    </source>
</evidence>
<dbReference type="FunFam" id="3.40.640.10:FF:000013">
    <property type="entry name" value="4-aminobutyrate aminotransferase"/>
    <property type="match status" value="1"/>
</dbReference>
<evidence type="ECO:0000256" key="2">
    <source>
        <dbReference type="ARBA" id="ARBA00008954"/>
    </source>
</evidence>